<evidence type="ECO:0000313" key="1">
    <source>
        <dbReference type="EMBL" id="GIN18892.1"/>
    </source>
</evidence>
<reference evidence="1 2" key="1">
    <citation type="submission" date="2021-03" db="EMBL/GenBank/DDBJ databases">
        <title>Antimicrobial resistance genes in bacteria isolated from Japanese honey, and their potential for conferring macrolide and lincosamide resistance in the American foulbrood pathogen Paenibacillus larvae.</title>
        <authorList>
            <person name="Okamoto M."/>
            <person name="Kumagai M."/>
            <person name="Kanamori H."/>
            <person name="Takamatsu D."/>
        </authorList>
    </citation>
    <scope>NUCLEOTIDE SEQUENCE [LARGE SCALE GENOMIC DNA]</scope>
    <source>
        <strain evidence="1 2">J1TS3</strain>
    </source>
</reference>
<organism evidence="1 2">
    <name type="scientific">Siminovitchia fordii</name>
    <dbReference type="NCBI Taxonomy" id="254759"/>
    <lineage>
        <taxon>Bacteria</taxon>
        <taxon>Bacillati</taxon>
        <taxon>Bacillota</taxon>
        <taxon>Bacilli</taxon>
        <taxon>Bacillales</taxon>
        <taxon>Bacillaceae</taxon>
        <taxon>Siminovitchia</taxon>
    </lineage>
</organism>
<dbReference type="Proteomes" id="UP000680279">
    <property type="component" value="Unassembled WGS sequence"/>
</dbReference>
<comment type="caution">
    <text evidence="1">The sequence shown here is derived from an EMBL/GenBank/DDBJ whole genome shotgun (WGS) entry which is preliminary data.</text>
</comment>
<dbReference type="EMBL" id="BOQT01000001">
    <property type="protein sequence ID" value="GIN18892.1"/>
    <property type="molecule type" value="Genomic_DNA"/>
</dbReference>
<proteinExistence type="predicted"/>
<gene>
    <name evidence="1" type="ORF">J1TS3_00260</name>
</gene>
<dbReference type="RefSeq" id="WP_212961847.1">
    <property type="nucleotide sequence ID" value="NZ_BOQT01000001.1"/>
</dbReference>
<accession>A0ABQ4JZC2</accession>
<keyword evidence="2" id="KW-1185">Reference proteome</keyword>
<sequence length="101" mass="11456">MRANASAVEKNRQSVCSSKLLEGKNLLIKDRGSATEVGKKQHKKNVEEYDIIEIQGKHGLIKLHVPKREPTQDEIEKLHRSFAEIAIDISKNVKKKAAEKR</sequence>
<name>A0ABQ4JZC2_9BACI</name>
<evidence type="ECO:0000313" key="2">
    <source>
        <dbReference type="Proteomes" id="UP000680279"/>
    </source>
</evidence>
<protein>
    <submittedName>
        <fullName evidence="1">Uncharacterized protein</fullName>
    </submittedName>
</protein>